<gene>
    <name evidence="1" type="ORF">COEREDRAFT_86767</name>
</gene>
<dbReference type="AlphaFoldDB" id="A0A2G5BCF2"/>
<keyword evidence="2" id="KW-1185">Reference proteome</keyword>
<dbReference type="Proteomes" id="UP000242474">
    <property type="component" value="Unassembled WGS sequence"/>
</dbReference>
<evidence type="ECO:0000313" key="2">
    <source>
        <dbReference type="Proteomes" id="UP000242474"/>
    </source>
</evidence>
<proteinExistence type="predicted"/>
<dbReference type="OrthoDB" id="5562648at2759"/>
<name>A0A2G5BCF2_COERN</name>
<reference evidence="1 2" key="1">
    <citation type="journal article" date="2015" name="Genome Biol. Evol.">
        <title>Phylogenomic analyses indicate that early fungi evolved digesting cell walls of algal ancestors of land plants.</title>
        <authorList>
            <person name="Chang Y."/>
            <person name="Wang S."/>
            <person name="Sekimoto S."/>
            <person name="Aerts A.L."/>
            <person name="Choi C."/>
            <person name="Clum A."/>
            <person name="LaButti K.M."/>
            <person name="Lindquist E.A."/>
            <person name="Yee Ngan C."/>
            <person name="Ohm R.A."/>
            <person name="Salamov A.A."/>
            <person name="Grigoriev I.V."/>
            <person name="Spatafora J.W."/>
            <person name="Berbee M.L."/>
        </authorList>
    </citation>
    <scope>NUCLEOTIDE SEQUENCE [LARGE SCALE GENOMIC DNA]</scope>
    <source>
        <strain evidence="1 2">NRRL 1564</strain>
    </source>
</reference>
<protein>
    <submittedName>
        <fullName evidence="1">Uncharacterized protein</fullName>
    </submittedName>
</protein>
<accession>A0A2G5BCF2</accession>
<evidence type="ECO:0000313" key="1">
    <source>
        <dbReference type="EMBL" id="PIA16681.1"/>
    </source>
</evidence>
<organism evidence="1 2">
    <name type="scientific">Coemansia reversa (strain ATCC 12441 / NRRL 1564)</name>
    <dbReference type="NCBI Taxonomy" id="763665"/>
    <lineage>
        <taxon>Eukaryota</taxon>
        <taxon>Fungi</taxon>
        <taxon>Fungi incertae sedis</taxon>
        <taxon>Zoopagomycota</taxon>
        <taxon>Kickxellomycotina</taxon>
        <taxon>Kickxellomycetes</taxon>
        <taxon>Kickxellales</taxon>
        <taxon>Kickxellaceae</taxon>
        <taxon>Coemansia</taxon>
    </lineage>
</organism>
<dbReference type="EMBL" id="KZ303498">
    <property type="protein sequence ID" value="PIA16681.1"/>
    <property type="molecule type" value="Genomic_DNA"/>
</dbReference>
<sequence>MINALYNGSCCQRQASLSLFARRFSKHNRIHNNRCAAAQNRSTFSNTGAPHLNSTQFMKVFGAEAAKIRRDFGYPAKYHAGSFPWLLSAERQRIPMEDLDASILSAVNSVQHGASFGDRIVGASTQFFPLAARRRLAHTLNMRIARAALGTAAMDSVCDGAADVLPRVASLLSSASSGDADAAEELSHIFTRSLLARYMRDLDSLRKDNVLLALEIHSVEDARIHQLRTQTGPEEAFAALDNIGTASSTLSAGLTRQNYRYTSVLGNTHAAPCQSPSTWPGDVAAAMGGQMPVRVRVDVELMVNMRYRLIGRHDESARTIVDDDAMRNVMLTLESSFVATHQGQTSFEWRVADVDYLLSSEQRIENELVEATRVDENKFST</sequence>